<proteinExistence type="inferred from homology"/>
<dbReference type="Proteomes" id="UP000186857">
    <property type="component" value="Unassembled WGS sequence"/>
</dbReference>
<organism evidence="3 4">
    <name type="scientific">Actinomyces oris</name>
    <dbReference type="NCBI Taxonomy" id="544580"/>
    <lineage>
        <taxon>Bacteria</taxon>
        <taxon>Bacillati</taxon>
        <taxon>Actinomycetota</taxon>
        <taxon>Actinomycetes</taxon>
        <taxon>Actinomycetales</taxon>
        <taxon>Actinomycetaceae</taxon>
        <taxon>Actinomyces</taxon>
    </lineage>
</organism>
<comment type="similarity">
    <text evidence="1 2">Belongs to the Iojap/RsfS family.</text>
</comment>
<dbReference type="AlphaFoldDB" id="A0A1Q8VAK6"/>
<name>A0A1Q8VAK6_9ACTO</name>
<comment type="function">
    <text evidence="2">Functions as a ribosomal silencing factor. Interacts with ribosomal protein uL14 (rplN), blocking formation of intersubunit bridge B8. Prevents association of the 30S and 50S ribosomal subunits and the formation of functional ribosomes, thus repressing translation.</text>
</comment>
<dbReference type="GO" id="GO:0017148">
    <property type="term" value="P:negative regulation of translation"/>
    <property type="evidence" value="ECO:0007669"/>
    <property type="project" value="UniProtKB-UniRule"/>
</dbReference>
<reference evidence="3 4" key="1">
    <citation type="submission" date="2016-12" db="EMBL/GenBank/DDBJ databases">
        <title>Genomic Comparison of strains in the 'Actinomyces naeslundii' Group.</title>
        <authorList>
            <person name="Mughal S.R."/>
            <person name="Do T."/>
            <person name="Gilbert S.C."/>
            <person name="Witherden E.A."/>
            <person name="Didelot X."/>
            <person name="Beighton D."/>
        </authorList>
    </citation>
    <scope>NUCLEOTIDE SEQUENCE [LARGE SCALE GENOMIC DNA]</scope>
    <source>
        <strain evidence="3 4">CCUG 33920</strain>
    </source>
</reference>
<dbReference type="HAMAP" id="MF_01477">
    <property type="entry name" value="Iojap_RsfS"/>
    <property type="match status" value="1"/>
</dbReference>
<dbReference type="GO" id="GO:0005737">
    <property type="term" value="C:cytoplasm"/>
    <property type="evidence" value="ECO:0007669"/>
    <property type="project" value="UniProtKB-SubCell"/>
</dbReference>
<sequence length="139" mass="15082">MSATEHATGLAIAAARAAADKKAEHLAAIDVSERLGLTDVFLLASGANDRHVHAIVDAVDEAMHHAGAKRRTREGFADAHWVLVDYGDVVVHVLQDEDREFYSLERLWKDCPAIELPVDLTRENSREGAAVGGREDATS</sequence>
<evidence type="ECO:0000313" key="3">
    <source>
        <dbReference type="EMBL" id="OLO45127.1"/>
    </source>
</evidence>
<keyword evidence="2" id="KW-0810">Translation regulation</keyword>
<dbReference type="InterPro" id="IPR004394">
    <property type="entry name" value="Iojap/RsfS/C7orf30"/>
</dbReference>
<dbReference type="PANTHER" id="PTHR21043">
    <property type="entry name" value="IOJAP SUPERFAMILY ORTHOLOG"/>
    <property type="match status" value="1"/>
</dbReference>
<dbReference type="OrthoDB" id="9793681at2"/>
<dbReference type="SUPFAM" id="SSF81301">
    <property type="entry name" value="Nucleotidyltransferase"/>
    <property type="match status" value="1"/>
</dbReference>
<dbReference type="InterPro" id="IPR043519">
    <property type="entry name" value="NT_sf"/>
</dbReference>
<comment type="caution">
    <text evidence="3">The sequence shown here is derived from an EMBL/GenBank/DDBJ whole genome shotgun (WGS) entry which is preliminary data.</text>
</comment>
<dbReference type="GO" id="GO:0043023">
    <property type="term" value="F:ribosomal large subunit binding"/>
    <property type="evidence" value="ECO:0007669"/>
    <property type="project" value="TreeGrafter"/>
</dbReference>
<dbReference type="GO" id="GO:0042256">
    <property type="term" value="P:cytosolic ribosome assembly"/>
    <property type="evidence" value="ECO:0007669"/>
    <property type="project" value="UniProtKB-UniRule"/>
</dbReference>
<evidence type="ECO:0000256" key="1">
    <source>
        <dbReference type="ARBA" id="ARBA00010574"/>
    </source>
</evidence>
<accession>A0A1Q8VAK6</accession>
<evidence type="ECO:0000313" key="4">
    <source>
        <dbReference type="Proteomes" id="UP000186857"/>
    </source>
</evidence>
<dbReference type="EMBL" id="MSKJ01000009">
    <property type="protein sequence ID" value="OLO45127.1"/>
    <property type="molecule type" value="Genomic_DNA"/>
</dbReference>
<keyword evidence="2" id="KW-0963">Cytoplasm</keyword>
<comment type="subunit">
    <text evidence="2">Interacts with ribosomal protein uL14 (rplN).</text>
</comment>
<dbReference type="PANTHER" id="PTHR21043:SF0">
    <property type="entry name" value="MITOCHONDRIAL ASSEMBLY OF RIBOSOMAL LARGE SUBUNIT PROTEIN 1"/>
    <property type="match status" value="1"/>
</dbReference>
<protein>
    <recommendedName>
        <fullName evidence="2">Ribosomal silencing factor RsfS</fullName>
    </recommendedName>
</protein>
<comment type="subcellular location">
    <subcellularLocation>
        <location evidence="2">Cytoplasm</location>
    </subcellularLocation>
</comment>
<evidence type="ECO:0000256" key="2">
    <source>
        <dbReference type="HAMAP-Rule" id="MF_01477"/>
    </source>
</evidence>
<keyword evidence="2" id="KW-0678">Repressor</keyword>
<dbReference type="Gene3D" id="3.30.460.10">
    <property type="entry name" value="Beta Polymerase, domain 2"/>
    <property type="match status" value="1"/>
</dbReference>
<dbReference type="RefSeq" id="WP_075376486.1">
    <property type="nucleotide sequence ID" value="NZ_MSKJ01000009.1"/>
</dbReference>
<dbReference type="Pfam" id="PF02410">
    <property type="entry name" value="RsfS"/>
    <property type="match status" value="1"/>
</dbReference>
<gene>
    <name evidence="2" type="primary">rsfS</name>
    <name evidence="3" type="ORF">BKH29_05000</name>
</gene>
<dbReference type="GO" id="GO:0090071">
    <property type="term" value="P:negative regulation of ribosome biogenesis"/>
    <property type="evidence" value="ECO:0007669"/>
    <property type="project" value="UniProtKB-UniRule"/>
</dbReference>
<dbReference type="NCBIfam" id="TIGR00090">
    <property type="entry name" value="rsfS_iojap_ybeB"/>
    <property type="match status" value="1"/>
</dbReference>